<evidence type="ECO:0000259" key="5">
    <source>
        <dbReference type="PROSITE" id="PS51352"/>
    </source>
</evidence>
<comment type="subcellular location">
    <subcellularLocation>
        <location evidence="1">Cell envelope</location>
    </subcellularLocation>
</comment>
<dbReference type="CDD" id="cd02966">
    <property type="entry name" value="TlpA_like_family"/>
    <property type="match status" value="1"/>
</dbReference>
<protein>
    <submittedName>
        <fullName evidence="6">Cytochrome c biogenesis protein</fullName>
    </submittedName>
</protein>
<accession>A0A511N8N0</accession>
<keyword evidence="2" id="KW-0201">Cytochrome c-type biogenesis</keyword>
<organism evidence="6 7">
    <name type="scientific">Deinococcus cellulosilyticus (strain DSM 18568 / NBRC 106333 / KACC 11606 / 5516J-15)</name>
    <dbReference type="NCBI Taxonomy" id="1223518"/>
    <lineage>
        <taxon>Bacteria</taxon>
        <taxon>Thermotogati</taxon>
        <taxon>Deinococcota</taxon>
        <taxon>Deinococci</taxon>
        <taxon>Deinococcales</taxon>
        <taxon>Deinococcaceae</taxon>
        <taxon>Deinococcus</taxon>
    </lineage>
</organism>
<keyword evidence="7" id="KW-1185">Reference proteome</keyword>
<comment type="caution">
    <text evidence="6">The sequence shown here is derived from an EMBL/GenBank/DDBJ whole genome shotgun (WGS) entry which is preliminary data.</text>
</comment>
<dbReference type="GO" id="GO:0016491">
    <property type="term" value="F:oxidoreductase activity"/>
    <property type="evidence" value="ECO:0007669"/>
    <property type="project" value="InterPro"/>
</dbReference>
<dbReference type="InterPro" id="IPR036249">
    <property type="entry name" value="Thioredoxin-like_sf"/>
</dbReference>
<reference evidence="6 7" key="1">
    <citation type="submission" date="2019-07" db="EMBL/GenBank/DDBJ databases">
        <title>Whole genome shotgun sequence of Deinococcus cellulosilyticus NBRC 106333.</title>
        <authorList>
            <person name="Hosoyama A."/>
            <person name="Uohara A."/>
            <person name="Ohji S."/>
            <person name="Ichikawa N."/>
        </authorList>
    </citation>
    <scope>NUCLEOTIDE SEQUENCE [LARGE SCALE GENOMIC DNA]</scope>
    <source>
        <strain evidence="6 7">NBRC 106333</strain>
    </source>
</reference>
<dbReference type="InterPro" id="IPR013766">
    <property type="entry name" value="Thioredoxin_domain"/>
</dbReference>
<dbReference type="Gene3D" id="3.40.30.10">
    <property type="entry name" value="Glutaredoxin"/>
    <property type="match status" value="1"/>
</dbReference>
<evidence type="ECO:0000256" key="4">
    <source>
        <dbReference type="ARBA" id="ARBA00023284"/>
    </source>
</evidence>
<dbReference type="PROSITE" id="PS00194">
    <property type="entry name" value="THIOREDOXIN_1"/>
    <property type="match status" value="1"/>
</dbReference>
<gene>
    <name evidence="6" type="ORF">DC3_44810</name>
</gene>
<dbReference type="Proteomes" id="UP000321306">
    <property type="component" value="Unassembled WGS sequence"/>
</dbReference>
<name>A0A511N8N0_DEIC1</name>
<dbReference type="PROSITE" id="PS51352">
    <property type="entry name" value="THIOREDOXIN_2"/>
    <property type="match status" value="1"/>
</dbReference>
<dbReference type="InterPro" id="IPR000866">
    <property type="entry name" value="AhpC/TSA"/>
</dbReference>
<sequence>MKRWIGPIIVVLVVALLGYGLLKEDDTPSSPIVDRPAPEFTLKSLEGQEYQLSKLKGRPVVINFWASWCLPCRVEAPVYRTLTQQAGDQVEFLGIAFNDDQKKAQAFQEEFGLKLPILWDPGSRVAIDYGVAQIPVTLVLDQNGTIVYRHLGEVDLETMQGVLSRLGVKL</sequence>
<evidence type="ECO:0000256" key="2">
    <source>
        <dbReference type="ARBA" id="ARBA00022748"/>
    </source>
</evidence>
<evidence type="ECO:0000313" key="6">
    <source>
        <dbReference type="EMBL" id="GEM48846.1"/>
    </source>
</evidence>
<dbReference type="GO" id="GO:0017004">
    <property type="term" value="P:cytochrome complex assembly"/>
    <property type="evidence" value="ECO:0007669"/>
    <property type="project" value="UniProtKB-KW"/>
</dbReference>
<dbReference type="Pfam" id="PF00578">
    <property type="entry name" value="AhpC-TSA"/>
    <property type="match status" value="1"/>
</dbReference>
<dbReference type="GO" id="GO:0030313">
    <property type="term" value="C:cell envelope"/>
    <property type="evidence" value="ECO:0007669"/>
    <property type="project" value="UniProtKB-SubCell"/>
</dbReference>
<dbReference type="PANTHER" id="PTHR42852:SF6">
    <property type="entry name" value="THIOL:DISULFIDE INTERCHANGE PROTEIN DSBE"/>
    <property type="match status" value="1"/>
</dbReference>
<dbReference type="GO" id="GO:0016209">
    <property type="term" value="F:antioxidant activity"/>
    <property type="evidence" value="ECO:0007669"/>
    <property type="project" value="InterPro"/>
</dbReference>
<feature type="domain" description="Thioredoxin" evidence="5">
    <location>
        <begin position="31"/>
        <end position="168"/>
    </location>
</feature>
<dbReference type="EMBL" id="BJXB01000025">
    <property type="protein sequence ID" value="GEM48846.1"/>
    <property type="molecule type" value="Genomic_DNA"/>
</dbReference>
<proteinExistence type="predicted"/>
<dbReference type="RefSeq" id="WP_146888306.1">
    <property type="nucleotide sequence ID" value="NZ_BJXB01000025.1"/>
</dbReference>
<dbReference type="SUPFAM" id="SSF52833">
    <property type="entry name" value="Thioredoxin-like"/>
    <property type="match status" value="1"/>
</dbReference>
<keyword evidence="4" id="KW-0676">Redox-active center</keyword>
<evidence type="ECO:0000256" key="3">
    <source>
        <dbReference type="ARBA" id="ARBA00023157"/>
    </source>
</evidence>
<dbReference type="OrthoDB" id="25753at2"/>
<keyword evidence="3" id="KW-1015">Disulfide bond</keyword>
<dbReference type="InterPro" id="IPR017937">
    <property type="entry name" value="Thioredoxin_CS"/>
</dbReference>
<dbReference type="InterPro" id="IPR050553">
    <property type="entry name" value="Thioredoxin_ResA/DsbE_sf"/>
</dbReference>
<evidence type="ECO:0000313" key="7">
    <source>
        <dbReference type="Proteomes" id="UP000321306"/>
    </source>
</evidence>
<evidence type="ECO:0000256" key="1">
    <source>
        <dbReference type="ARBA" id="ARBA00004196"/>
    </source>
</evidence>
<dbReference type="PANTHER" id="PTHR42852">
    <property type="entry name" value="THIOL:DISULFIDE INTERCHANGE PROTEIN DSBE"/>
    <property type="match status" value="1"/>
</dbReference>
<dbReference type="AlphaFoldDB" id="A0A511N8N0"/>